<dbReference type="Proteomes" id="UP000692954">
    <property type="component" value="Unassembled WGS sequence"/>
</dbReference>
<organism evidence="1 3">
    <name type="scientific">Paramecium sonneborni</name>
    <dbReference type="NCBI Taxonomy" id="65129"/>
    <lineage>
        <taxon>Eukaryota</taxon>
        <taxon>Sar</taxon>
        <taxon>Alveolata</taxon>
        <taxon>Ciliophora</taxon>
        <taxon>Intramacronucleata</taxon>
        <taxon>Oligohymenophorea</taxon>
        <taxon>Peniculida</taxon>
        <taxon>Parameciidae</taxon>
        <taxon>Paramecium</taxon>
    </lineage>
</organism>
<evidence type="ECO:0000313" key="2">
    <source>
        <dbReference type="EMBL" id="CAD8100528.1"/>
    </source>
</evidence>
<name>A0A8S1PBK7_9CILI</name>
<dbReference type="EMBL" id="CAJJDN010000074">
    <property type="protein sequence ID" value="CAD8100526.1"/>
    <property type="molecule type" value="Genomic_DNA"/>
</dbReference>
<comment type="caution">
    <text evidence="1">The sequence shown here is derived from an EMBL/GenBank/DDBJ whole genome shotgun (WGS) entry which is preliminary data.</text>
</comment>
<evidence type="ECO:0000313" key="1">
    <source>
        <dbReference type="EMBL" id="CAD8100526.1"/>
    </source>
</evidence>
<dbReference type="EMBL" id="CAJJDN010000074">
    <property type="protein sequence ID" value="CAD8100528.1"/>
    <property type="molecule type" value="Genomic_DNA"/>
</dbReference>
<dbReference type="OrthoDB" id="309540at2759"/>
<evidence type="ECO:0000313" key="3">
    <source>
        <dbReference type="Proteomes" id="UP000692954"/>
    </source>
</evidence>
<gene>
    <name evidence="1" type="ORF">PSON_ATCC_30995.1.T0740073</name>
    <name evidence="2" type="ORF">PSON_ATCC_30995.1.T0740074</name>
</gene>
<dbReference type="CDD" id="cd00167">
    <property type="entry name" value="SANT"/>
    <property type="match status" value="1"/>
</dbReference>
<accession>A0A8S1PBK7</accession>
<protein>
    <recommendedName>
        <fullName evidence="4">Myb-like domain-containing protein</fullName>
    </recommendedName>
</protein>
<sequence>MISDILYNPYCSTAYYFPQFLNYQQQLVQYMIFQQQNVLVQSPQFKYDSRIQPLNFFINYQQEAPQINNTNQNNHLIEEKLGIQEKCSLSEEDSITRANGHWTKLEQQQYMEFVQSHQSILKSKYDKKSKKIFKLMSSFIPTRTATQCRSHHQKFNPLKKEKKKLKQVFRQVPTVIIPQS</sequence>
<reference evidence="1" key="1">
    <citation type="submission" date="2021-01" db="EMBL/GenBank/DDBJ databases">
        <authorList>
            <consortium name="Genoscope - CEA"/>
            <person name="William W."/>
        </authorList>
    </citation>
    <scope>NUCLEOTIDE SEQUENCE</scope>
</reference>
<proteinExistence type="predicted"/>
<dbReference type="InterPro" id="IPR001005">
    <property type="entry name" value="SANT/Myb"/>
</dbReference>
<keyword evidence="3" id="KW-1185">Reference proteome</keyword>
<evidence type="ECO:0008006" key="4">
    <source>
        <dbReference type="Google" id="ProtNLM"/>
    </source>
</evidence>
<dbReference type="AlphaFoldDB" id="A0A8S1PBK7"/>